<dbReference type="PATRIC" id="fig|1172190.3.peg.715"/>
<dbReference type="RefSeq" id="WP_021287009.1">
    <property type="nucleotide sequence ID" value="NZ_AUPZ01000004.1"/>
</dbReference>
<organism evidence="1 2">
    <name type="scientific">Sulfurimonas hongkongensis</name>
    <dbReference type="NCBI Taxonomy" id="1172190"/>
    <lineage>
        <taxon>Bacteria</taxon>
        <taxon>Pseudomonadati</taxon>
        <taxon>Campylobacterota</taxon>
        <taxon>Epsilonproteobacteria</taxon>
        <taxon>Campylobacterales</taxon>
        <taxon>Sulfurimonadaceae</taxon>
        <taxon>Sulfurimonas</taxon>
    </lineage>
</organism>
<dbReference type="OrthoDB" id="5335012at2"/>
<dbReference type="Proteomes" id="UP000015520">
    <property type="component" value="Unassembled WGS sequence"/>
</dbReference>
<gene>
    <name evidence="1" type="ORF">M947_03685</name>
</gene>
<proteinExistence type="predicted"/>
<accession>T0JGB2</accession>
<name>T0JGB2_9BACT</name>
<keyword evidence="2" id="KW-1185">Reference proteome</keyword>
<protein>
    <submittedName>
        <fullName evidence="1">Uncharacterized protein</fullName>
    </submittedName>
</protein>
<reference evidence="1 2" key="1">
    <citation type="submission" date="2013-07" db="EMBL/GenBank/DDBJ databases">
        <title>Sulfurimonas hongkongensis AST-10 Genome Sequencing.</title>
        <authorList>
            <person name="Cai L."/>
            <person name="Zhang T."/>
        </authorList>
    </citation>
    <scope>NUCLEOTIDE SEQUENCE [LARGE SCALE GENOMIC DNA]</scope>
    <source>
        <strain evidence="1 2">AST-10</strain>
    </source>
</reference>
<dbReference type="AlphaFoldDB" id="T0JGB2"/>
<dbReference type="STRING" id="1172190.M947_03685"/>
<dbReference type="EMBL" id="AUPZ01000004">
    <property type="protein sequence ID" value="EQB40135.1"/>
    <property type="molecule type" value="Genomic_DNA"/>
</dbReference>
<sequence length="77" mass="8623">MGALTKQERDSLEEIFLSIGKSDDKYSKLKQYTAINISKNISFNASRLLKMAKVGIKGSKLSQFITLLGKKKKNLSK</sequence>
<comment type="caution">
    <text evidence="1">The sequence shown here is derived from an EMBL/GenBank/DDBJ whole genome shotgun (WGS) entry which is preliminary data.</text>
</comment>
<evidence type="ECO:0000313" key="2">
    <source>
        <dbReference type="Proteomes" id="UP000015520"/>
    </source>
</evidence>
<evidence type="ECO:0000313" key="1">
    <source>
        <dbReference type="EMBL" id="EQB40135.1"/>
    </source>
</evidence>